<dbReference type="PRINTS" id="PR01071">
    <property type="entry name" value="ACOABIOTINCC"/>
</dbReference>
<comment type="pathway">
    <text evidence="1 9">Lipid metabolism; fatty acid biosynthesis.</text>
</comment>
<dbReference type="InterPro" id="IPR011053">
    <property type="entry name" value="Single_hybrid_motif"/>
</dbReference>
<dbReference type="EMBL" id="JBFAIH010000076">
    <property type="protein sequence ID" value="MEV0368210.1"/>
    <property type="molecule type" value="Genomic_DNA"/>
</dbReference>
<evidence type="ECO:0000256" key="8">
    <source>
        <dbReference type="ARBA" id="ARBA00048501"/>
    </source>
</evidence>
<dbReference type="InterPro" id="IPR001249">
    <property type="entry name" value="AcCoA_biotinCC"/>
</dbReference>
<accession>A0ABV3FKG5</accession>
<evidence type="ECO:0000313" key="12">
    <source>
        <dbReference type="Proteomes" id="UP001551658"/>
    </source>
</evidence>
<keyword evidence="6 9" id="KW-0275">Fatty acid biosynthesis</keyword>
<dbReference type="Gene3D" id="2.40.50.100">
    <property type="match status" value="1"/>
</dbReference>
<evidence type="ECO:0000256" key="5">
    <source>
        <dbReference type="ARBA" id="ARBA00023098"/>
    </source>
</evidence>
<dbReference type="CDD" id="cd06850">
    <property type="entry name" value="biotinyl_domain"/>
    <property type="match status" value="1"/>
</dbReference>
<feature type="domain" description="Lipoyl-binding" evidence="10">
    <location>
        <begin position="10"/>
        <end position="86"/>
    </location>
</feature>
<dbReference type="RefSeq" id="WP_357988884.1">
    <property type="nucleotide sequence ID" value="NZ_JBFAIH010000076.1"/>
</dbReference>
<dbReference type="PROSITE" id="PS50968">
    <property type="entry name" value="BIOTINYL_LIPOYL"/>
    <property type="match status" value="1"/>
</dbReference>
<evidence type="ECO:0000256" key="1">
    <source>
        <dbReference type="ARBA" id="ARBA00005194"/>
    </source>
</evidence>
<dbReference type="SUPFAM" id="SSF51230">
    <property type="entry name" value="Single hybrid motif"/>
    <property type="match status" value="1"/>
</dbReference>
<dbReference type="PROSITE" id="PS00188">
    <property type="entry name" value="BIOTIN"/>
    <property type="match status" value="1"/>
</dbReference>
<evidence type="ECO:0000256" key="3">
    <source>
        <dbReference type="ARBA" id="ARBA00022516"/>
    </source>
</evidence>
<keyword evidence="7 9" id="KW-0092">Biotin</keyword>
<dbReference type="Pfam" id="PF00364">
    <property type="entry name" value="Biotin_lipoyl"/>
    <property type="match status" value="1"/>
</dbReference>
<organism evidence="11 12">
    <name type="scientific">Nocardia fusca</name>
    <dbReference type="NCBI Taxonomy" id="941183"/>
    <lineage>
        <taxon>Bacteria</taxon>
        <taxon>Bacillati</taxon>
        <taxon>Actinomycetota</taxon>
        <taxon>Actinomycetes</taxon>
        <taxon>Mycobacteriales</taxon>
        <taxon>Nocardiaceae</taxon>
        <taxon>Nocardia</taxon>
    </lineage>
</organism>
<comment type="caution">
    <text evidence="11">The sequence shown here is derived from an EMBL/GenBank/DDBJ whole genome shotgun (WGS) entry which is preliminary data.</text>
</comment>
<evidence type="ECO:0000256" key="2">
    <source>
        <dbReference type="ARBA" id="ARBA00017562"/>
    </source>
</evidence>
<reference evidence="11 12" key="1">
    <citation type="submission" date="2024-06" db="EMBL/GenBank/DDBJ databases">
        <title>The Natural Products Discovery Center: Release of the First 8490 Sequenced Strains for Exploring Actinobacteria Biosynthetic Diversity.</title>
        <authorList>
            <person name="Kalkreuter E."/>
            <person name="Kautsar S.A."/>
            <person name="Yang D."/>
            <person name="Bader C.D."/>
            <person name="Teijaro C.N."/>
            <person name="Fluegel L."/>
            <person name="Davis C.M."/>
            <person name="Simpson J.R."/>
            <person name="Lauterbach L."/>
            <person name="Steele A.D."/>
            <person name="Gui C."/>
            <person name="Meng S."/>
            <person name="Li G."/>
            <person name="Viehrig K."/>
            <person name="Ye F."/>
            <person name="Su P."/>
            <person name="Kiefer A.F."/>
            <person name="Nichols A."/>
            <person name="Cepeda A.J."/>
            <person name="Yan W."/>
            <person name="Fan B."/>
            <person name="Jiang Y."/>
            <person name="Adhikari A."/>
            <person name="Zheng C.-J."/>
            <person name="Schuster L."/>
            <person name="Cowan T.M."/>
            <person name="Smanski M.J."/>
            <person name="Chevrette M.G."/>
            <person name="De Carvalho L.P.S."/>
            <person name="Shen B."/>
        </authorList>
    </citation>
    <scope>NUCLEOTIDE SEQUENCE [LARGE SCALE GENOMIC DNA]</scope>
    <source>
        <strain evidence="11 12">NPDC050671</strain>
    </source>
</reference>
<dbReference type="PANTHER" id="PTHR45266:SF3">
    <property type="entry name" value="OXALOACETATE DECARBOXYLASE ALPHA CHAIN"/>
    <property type="match status" value="1"/>
</dbReference>
<name>A0ABV3FKG5_9NOCA</name>
<evidence type="ECO:0000256" key="7">
    <source>
        <dbReference type="ARBA" id="ARBA00023267"/>
    </source>
</evidence>
<comment type="function">
    <text evidence="9">This protein is a component of the acetyl coenzyme A carboxylase complex; first, biotin carboxylase catalyzes the carboxylation of the carrier protein and then the transcarboxylase transfers the carboxyl group to form malonyl-CoA.</text>
</comment>
<keyword evidence="3 9" id="KW-0444">Lipid biosynthesis</keyword>
<keyword evidence="12" id="KW-1185">Reference proteome</keyword>
<evidence type="ECO:0000256" key="4">
    <source>
        <dbReference type="ARBA" id="ARBA00022832"/>
    </source>
</evidence>
<protein>
    <recommendedName>
        <fullName evidence="2 9">Biotin carboxyl carrier protein of acetyl-CoA carboxylase</fullName>
    </recommendedName>
</protein>
<proteinExistence type="predicted"/>
<keyword evidence="4 9" id="KW-0276">Fatty acid metabolism</keyword>
<dbReference type="InterPro" id="IPR001882">
    <property type="entry name" value="Biotin_BS"/>
</dbReference>
<evidence type="ECO:0000313" key="11">
    <source>
        <dbReference type="EMBL" id="MEV0368210.1"/>
    </source>
</evidence>
<gene>
    <name evidence="11" type="ORF">AB0H72_36575</name>
</gene>
<evidence type="ECO:0000259" key="10">
    <source>
        <dbReference type="PROSITE" id="PS50968"/>
    </source>
</evidence>
<dbReference type="InterPro" id="IPR050709">
    <property type="entry name" value="Biotin_Carboxyl_Carrier/Decarb"/>
</dbReference>
<comment type="catalytic activity">
    <reaction evidence="8">
        <text>N(6)-biotinyl-L-lysyl-[protein] + hydrogencarbonate + ATP = N(6)-carboxybiotinyl-L-lysyl-[protein] + ADP + phosphate + H(+)</text>
        <dbReference type="Rhea" id="RHEA:13501"/>
        <dbReference type="Rhea" id="RHEA-COMP:10505"/>
        <dbReference type="Rhea" id="RHEA-COMP:10506"/>
        <dbReference type="ChEBI" id="CHEBI:15378"/>
        <dbReference type="ChEBI" id="CHEBI:17544"/>
        <dbReference type="ChEBI" id="CHEBI:30616"/>
        <dbReference type="ChEBI" id="CHEBI:43474"/>
        <dbReference type="ChEBI" id="CHEBI:83144"/>
        <dbReference type="ChEBI" id="CHEBI:83145"/>
        <dbReference type="ChEBI" id="CHEBI:456216"/>
        <dbReference type="EC" id="6.3.4.14"/>
    </reaction>
    <physiologicalReaction direction="left-to-right" evidence="8">
        <dbReference type="Rhea" id="RHEA:13502"/>
    </physiologicalReaction>
</comment>
<evidence type="ECO:0000256" key="9">
    <source>
        <dbReference type="RuleBase" id="RU364072"/>
    </source>
</evidence>
<evidence type="ECO:0000256" key="6">
    <source>
        <dbReference type="ARBA" id="ARBA00023160"/>
    </source>
</evidence>
<sequence>MGSASSKLEGHVIASPFEGTFYRSANPDEPPLVQVRDHVSEGEVVCILEAMKLMNEIFSDIDGTVDQILVENGQAVEFGQALMIIRP</sequence>
<dbReference type="PANTHER" id="PTHR45266">
    <property type="entry name" value="OXALOACETATE DECARBOXYLASE ALPHA CHAIN"/>
    <property type="match status" value="1"/>
</dbReference>
<dbReference type="InterPro" id="IPR000089">
    <property type="entry name" value="Biotin_lipoyl"/>
</dbReference>
<dbReference type="Proteomes" id="UP001551658">
    <property type="component" value="Unassembled WGS sequence"/>
</dbReference>
<keyword evidence="5 9" id="KW-0443">Lipid metabolism</keyword>